<keyword evidence="4 6" id="KW-0472">Membrane</keyword>
<feature type="transmembrane region" description="Helical" evidence="6">
    <location>
        <begin position="467"/>
        <end position="487"/>
    </location>
</feature>
<keyword evidence="2 6" id="KW-0812">Transmembrane</keyword>
<feature type="transmembrane region" description="Helical" evidence="6">
    <location>
        <begin position="12"/>
        <end position="30"/>
    </location>
</feature>
<evidence type="ECO:0000313" key="9">
    <source>
        <dbReference type="Proteomes" id="UP001642483"/>
    </source>
</evidence>
<dbReference type="PRINTS" id="PR00171">
    <property type="entry name" value="SUGRTRNSPORT"/>
</dbReference>
<feature type="transmembrane region" description="Helical" evidence="6">
    <location>
        <begin position="307"/>
        <end position="328"/>
    </location>
</feature>
<feature type="transmembrane region" description="Helical" evidence="6">
    <location>
        <begin position="131"/>
        <end position="148"/>
    </location>
</feature>
<evidence type="ECO:0000256" key="3">
    <source>
        <dbReference type="ARBA" id="ARBA00022989"/>
    </source>
</evidence>
<protein>
    <recommendedName>
        <fullName evidence="7">Major facilitator superfamily (MFS) profile domain-containing protein</fullName>
    </recommendedName>
</protein>
<keyword evidence="9" id="KW-1185">Reference proteome</keyword>
<comment type="caution">
    <text evidence="8">The sequence shown here is derived from an EMBL/GenBank/DDBJ whole genome shotgun (WGS) entry which is preliminary data.</text>
</comment>
<name>A0ABP0F8H8_CLALP</name>
<evidence type="ECO:0000256" key="4">
    <source>
        <dbReference type="ARBA" id="ARBA00023136"/>
    </source>
</evidence>
<dbReference type="PROSITE" id="PS00217">
    <property type="entry name" value="SUGAR_TRANSPORT_2"/>
    <property type="match status" value="1"/>
</dbReference>
<dbReference type="InterPro" id="IPR020846">
    <property type="entry name" value="MFS_dom"/>
</dbReference>
<dbReference type="Gene3D" id="1.20.1250.20">
    <property type="entry name" value="MFS general substrate transporter like domains"/>
    <property type="match status" value="1"/>
</dbReference>
<dbReference type="PANTHER" id="PTHR23503:SF132">
    <property type="entry name" value="SOLUTE CARRIER FAMILY 2, FACILITATED GLUCOSE TRANSPORTER MEMBER 5-LIKE"/>
    <property type="match status" value="1"/>
</dbReference>
<evidence type="ECO:0000256" key="2">
    <source>
        <dbReference type="ARBA" id="ARBA00022692"/>
    </source>
</evidence>
<feature type="transmembrane region" description="Helical" evidence="6">
    <location>
        <begin position="221"/>
        <end position="242"/>
    </location>
</feature>
<accession>A0ABP0F8H8</accession>
<evidence type="ECO:0000256" key="5">
    <source>
        <dbReference type="RuleBase" id="RU003346"/>
    </source>
</evidence>
<feature type="domain" description="Major facilitator superfamily (MFS) profile" evidence="7">
    <location>
        <begin position="17"/>
        <end position="491"/>
    </location>
</feature>
<feature type="transmembrane region" description="Helical" evidence="6">
    <location>
        <begin position="373"/>
        <end position="395"/>
    </location>
</feature>
<sequence>MTETENSSRSLVVLYIAVFTAALSSFQFGYNMAVLDVKDSFQVLQSYFGLKGEIDSVNKPLIQNRLYSQDSENKKANPITAFRETKTMEKICVEKMATPWYLALCMYTIGGILGSSLTAYLVQWLGSKKSLLATNHMSILAAALMWMSKGTHSLKMIIAARVLQGLHAGLAMGVTPLYIGEISPKSIRGGLISVHQLFVTIGLLTAQVLGRSNVFGTEDSWNLLLAFPAFISILQLLILPFLPESPRYLLIDKNQRARAIESLKKFRGTDQVDDEIAEITEEAKKEEEFGKVSLSDLIKREKLRRKFFQLAINQIVQQLCGINAILFYVKCIVVPGDAQSESQNNEQILVAAFNALMTLLPVFLIDRVGRKRFLVGGYAVAAVFSCLLTISLSIPDSTWTSYLRITSVCGFIAGFAIGPGPVPWILTVEFFMQRSRPLASAVAICLNWIFTSVIFWVFPVMQKSMNGYMYFFCLICTLSAIYFYEVLKETKNKTFQEIHQIFEQENVAQINEQEPLNISTSVSNFTIENSTVIINRE</sequence>
<keyword evidence="3 6" id="KW-1133">Transmembrane helix</keyword>
<feature type="transmembrane region" description="Helical" evidence="6">
    <location>
        <begin position="438"/>
        <end position="461"/>
    </location>
</feature>
<dbReference type="Pfam" id="PF00083">
    <property type="entry name" value="Sugar_tr"/>
    <property type="match status" value="1"/>
</dbReference>
<dbReference type="Proteomes" id="UP001642483">
    <property type="component" value="Unassembled WGS sequence"/>
</dbReference>
<organism evidence="8 9">
    <name type="scientific">Clavelina lepadiformis</name>
    <name type="common">Light-bulb sea squirt</name>
    <name type="synonym">Ascidia lepadiformis</name>
    <dbReference type="NCBI Taxonomy" id="159417"/>
    <lineage>
        <taxon>Eukaryota</taxon>
        <taxon>Metazoa</taxon>
        <taxon>Chordata</taxon>
        <taxon>Tunicata</taxon>
        <taxon>Ascidiacea</taxon>
        <taxon>Aplousobranchia</taxon>
        <taxon>Clavelinidae</taxon>
        <taxon>Clavelina</taxon>
    </lineage>
</organism>
<dbReference type="NCBIfam" id="TIGR00879">
    <property type="entry name" value="SP"/>
    <property type="match status" value="1"/>
</dbReference>
<reference evidence="8 9" key="1">
    <citation type="submission" date="2024-02" db="EMBL/GenBank/DDBJ databases">
        <authorList>
            <person name="Daric V."/>
            <person name="Darras S."/>
        </authorList>
    </citation>
    <scope>NUCLEOTIDE SEQUENCE [LARGE SCALE GENOMIC DNA]</scope>
</reference>
<dbReference type="InterPro" id="IPR003663">
    <property type="entry name" value="Sugar/inositol_transpt"/>
</dbReference>
<dbReference type="SUPFAM" id="SSF103473">
    <property type="entry name" value="MFS general substrate transporter"/>
    <property type="match status" value="1"/>
</dbReference>
<gene>
    <name evidence="8" type="ORF">CVLEPA_LOCUS4297</name>
</gene>
<keyword evidence="5" id="KW-0813">Transport</keyword>
<dbReference type="InterPro" id="IPR036259">
    <property type="entry name" value="MFS_trans_sf"/>
</dbReference>
<dbReference type="InterPro" id="IPR005829">
    <property type="entry name" value="Sugar_transporter_CS"/>
</dbReference>
<evidence type="ECO:0000256" key="6">
    <source>
        <dbReference type="SAM" id="Phobius"/>
    </source>
</evidence>
<feature type="transmembrane region" description="Helical" evidence="6">
    <location>
        <begin position="348"/>
        <end position="366"/>
    </location>
</feature>
<dbReference type="InterPro" id="IPR005828">
    <property type="entry name" value="MFS_sugar_transport-like"/>
</dbReference>
<dbReference type="PROSITE" id="PS50850">
    <property type="entry name" value="MFS"/>
    <property type="match status" value="1"/>
</dbReference>
<evidence type="ECO:0000313" key="8">
    <source>
        <dbReference type="EMBL" id="CAK8674612.1"/>
    </source>
</evidence>
<feature type="transmembrane region" description="Helical" evidence="6">
    <location>
        <begin position="191"/>
        <end position="209"/>
    </location>
</feature>
<proteinExistence type="inferred from homology"/>
<comment type="similarity">
    <text evidence="5">Belongs to the major facilitator superfamily. Sugar transporter (TC 2.A.1.1) family.</text>
</comment>
<evidence type="ECO:0000259" key="7">
    <source>
        <dbReference type="PROSITE" id="PS50850"/>
    </source>
</evidence>
<feature type="transmembrane region" description="Helical" evidence="6">
    <location>
        <begin position="401"/>
        <end position="426"/>
    </location>
</feature>
<comment type="subcellular location">
    <subcellularLocation>
        <location evidence="1">Membrane</location>
        <topology evidence="1">Multi-pass membrane protein</topology>
    </subcellularLocation>
</comment>
<dbReference type="PANTHER" id="PTHR23503">
    <property type="entry name" value="SOLUTE CARRIER FAMILY 2"/>
    <property type="match status" value="1"/>
</dbReference>
<evidence type="ECO:0000256" key="1">
    <source>
        <dbReference type="ARBA" id="ARBA00004141"/>
    </source>
</evidence>
<dbReference type="EMBL" id="CAWYQH010000013">
    <property type="protein sequence ID" value="CAK8674612.1"/>
    <property type="molecule type" value="Genomic_DNA"/>
</dbReference>
<dbReference type="InterPro" id="IPR045263">
    <property type="entry name" value="GLUT"/>
</dbReference>
<feature type="transmembrane region" description="Helical" evidence="6">
    <location>
        <begin position="100"/>
        <end position="122"/>
    </location>
</feature>
<feature type="transmembrane region" description="Helical" evidence="6">
    <location>
        <begin position="154"/>
        <end position="179"/>
    </location>
</feature>